<dbReference type="InterPro" id="IPR050249">
    <property type="entry name" value="Pseudomonas-type_ThrB"/>
</dbReference>
<accession>A0A3S3U974</accession>
<dbReference type="EMBL" id="MTKO01000084">
    <property type="protein sequence ID" value="RWX45010.1"/>
    <property type="molecule type" value="Genomic_DNA"/>
</dbReference>
<name>A0A3S3U974_9BACT</name>
<keyword evidence="2" id="KW-0808">Transferase</keyword>
<dbReference type="Gene3D" id="3.90.1200.10">
    <property type="match status" value="1"/>
</dbReference>
<dbReference type="SUPFAM" id="SSF56112">
    <property type="entry name" value="Protein kinase-like (PK-like)"/>
    <property type="match status" value="1"/>
</dbReference>
<evidence type="ECO:0000313" key="2">
    <source>
        <dbReference type="EMBL" id="RWX45010.1"/>
    </source>
</evidence>
<protein>
    <submittedName>
        <fullName evidence="2">Phosphotransferase enzyme family protein</fullName>
    </submittedName>
</protein>
<keyword evidence="3" id="KW-1185">Reference proteome</keyword>
<feature type="domain" description="Aminoglycoside phosphotransferase" evidence="1">
    <location>
        <begin position="22"/>
        <end position="269"/>
    </location>
</feature>
<organism evidence="2 3">
    <name type="scientific">Candidatus Electrothrix aarhusensis</name>
    <dbReference type="NCBI Taxonomy" id="1859131"/>
    <lineage>
        <taxon>Bacteria</taxon>
        <taxon>Pseudomonadati</taxon>
        <taxon>Thermodesulfobacteriota</taxon>
        <taxon>Desulfobulbia</taxon>
        <taxon>Desulfobulbales</taxon>
        <taxon>Desulfobulbaceae</taxon>
        <taxon>Candidatus Electrothrix</taxon>
    </lineage>
</organism>
<dbReference type="GO" id="GO:0016740">
    <property type="term" value="F:transferase activity"/>
    <property type="evidence" value="ECO:0007669"/>
    <property type="project" value="UniProtKB-KW"/>
</dbReference>
<dbReference type="Pfam" id="PF01636">
    <property type="entry name" value="APH"/>
    <property type="match status" value="1"/>
</dbReference>
<comment type="caution">
    <text evidence="2">The sequence shown here is derived from an EMBL/GenBank/DDBJ whole genome shotgun (WGS) entry which is preliminary data.</text>
</comment>
<proteinExistence type="predicted"/>
<dbReference type="InterPro" id="IPR002575">
    <property type="entry name" value="Aminoglycoside_PTrfase"/>
</dbReference>
<dbReference type="PANTHER" id="PTHR21064:SF5">
    <property type="entry name" value="SLR1880 PROTEIN"/>
    <property type="match status" value="1"/>
</dbReference>
<dbReference type="InterPro" id="IPR011009">
    <property type="entry name" value="Kinase-like_dom_sf"/>
</dbReference>
<evidence type="ECO:0000313" key="3">
    <source>
        <dbReference type="Proteomes" id="UP000287853"/>
    </source>
</evidence>
<reference evidence="2 3" key="1">
    <citation type="submission" date="2017-01" db="EMBL/GenBank/DDBJ databases">
        <title>The cable genome- insights into the physiology and evolution of filamentous bacteria capable of sulfide oxidation via long distance electron transfer.</title>
        <authorList>
            <person name="Schreiber L."/>
            <person name="Bjerg J.T."/>
            <person name="Boggild A."/>
            <person name="Van De Vossenberg J."/>
            <person name="Meysman F."/>
            <person name="Nielsen L.P."/>
            <person name="Schramm A."/>
            <person name="Kjeldsen K.U."/>
        </authorList>
    </citation>
    <scope>NUCLEOTIDE SEQUENCE [LARGE SCALE GENOMIC DNA]</scope>
    <source>
        <strain evidence="2">MCF</strain>
    </source>
</reference>
<dbReference type="PANTHER" id="PTHR21064">
    <property type="entry name" value="AMINOGLYCOSIDE PHOSPHOTRANSFERASE DOMAIN-CONTAINING PROTEIN-RELATED"/>
    <property type="match status" value="1"/>
</dbReference>
<evidence type="ECO:0000259" key="1">
    <source>
        <dbReference type="Pfam" id="PF01636"/>
    </source>
</evidence>
<sequence length="360" mass="40829">MTEEACGQAASFFLPHEKIATLESLGGGIVNDTWRITLQSGKKYILQRLNPSVFPDPIAVQDNLRKVTEHIHAQLHARIPTLPHPRNHDFTLFRPVSNQVGVISYQDSKGAFWRLLTHIDHAQSLHSITTLGQAEEIGATLGLFHQLLATLPPESLTDPLPGFHNTPRYLAQYERVLSAPHNPEAEDCRKFIERHRQDAFLLEKARKQGIVRQQVIHADPKVANFLFSEDTKSVISLIDLDTVRPGLLLHDIGDCLRSCCNPLGEEVDNPEDILFQADFFAAAMNGYLVTAANLLTPEDKHLLVNSVWLISFELGLRFYSDYLVNNCYFKVNYREQNLFRARIQFALAHSIEQQYDRLCA</sequence>
<dbReference type="AlphaFoldDB" id="A0A3S3U974"/>
<gene>
    <name evidence="2" type="ORF">H206_01185</name>
</gene>
<dbReference type="Proteomes" id="UP000287853">
    <property type="component" value="Unassembled WGS sequence"/>
</dbReference>